<dbReference type="Proteomes" id="UP001567538">
    <property type="component" value="Unassembled WGS sequence"/>
</dbReference>
<proteinExistence type="predicted"/>
<name>A0ABD1GNR9_SALDI</name>
<keyword evidence="2" id="KW-1185">Reference proteome</keyword>
<organism evidence="1 2">
    <name type="scientific">Salvia divinorum</name>
    <name type="common">Maria pastora</name>
    <name type="synonym">Diviner's sage</name>
    <dbReference type="NCBI Taxonomy" id="28513"/>
    <lineage>
        <taxon>Eukaryota</taxon>
        <taxon>Viridiplantae</taxon>
        <taxon>Streptophyta</taxon>
        <taxon>Embryophyta</taxon>
        <taxon>Tracheophyta</taxon>
        <taxon>Spermatophyta</taxon>
        <taxon>Magnoliopsida</taxon>
        <taxon>eudicotyledons</taxon>
        <taxon>Gunneridae</taxon>
        <taxon>Pentapetalae</taxon>
        <taxon>asterids</taxon>
        <taxon>lamiids</taxon>
        <taxon>Lamiales</taxon>
        <taxon>Lamiaceae</taxon>
        <taxon>Nepetoideae</taxon>
        <taxon>Mentheae</taxon>
        <taxon>Salviinae</taxon>
        <taxon>Salvia</taxon>
        <taxon>Salvia subgen. Calosphace</taxon>
    </lineage>
</organism>
<reference evidence="1 2" key="1">
    <citation type="submission" date="2024-06" db="EMBL/GenBank/DDBJ databases">
        <title>A chromosome level genome sequence of Diviner's sage (Salvia divinorum).</title>
        <authorList>
            <person name="Ford S.A."/>
            <person name="Ro D.-K."/>
            <person name="Ness R.W."/>
            <person name="Phillips M.A."/>
        </authorList>
    </citation>
    <scope>NUCLEOTIDE SEQUENCE [LARGE SCALE GENOMIC DNA]</scope>
    <source>
        <strain evidence="1">SAF-2024a</strain>
        <tissue evidence="1">Leaf</tissue>
    </source>
</reference>
<gene>
    <name evidence="1" type="ORF">AAHA92_21521</name>
</gene>
<dbReference type="AlphaFoldDB" id="A0ABD1GNR9"/>
<evidence type="ECO:0000313" key="1">
    <source>
        <dbReference type="EMBL" id="KAL1544703.1"/>
    </source>
</evidence>
<sequence>MSPILGVVTAWSSYSLDLLPQSFICIQCCCSCDSRTPSLPSHGHQRRRLQTHHRFAVRFQRITCACDGIPSIASVACSSMLVLLPTRSRASPLLDLNLADSVLVLTHKDEFLLSSMLLVKRDYILVQNLGSVGVSDFGLQGCLALLDRRPAHLWSGLMVLSLSGRWGWADTMV</sequence>
<evidence type="ECO:0000313" key="2">
    <source>
        <dbReference type="Proteomes" id="UP001567538"/>
    </source>
</evidence>
<comment type="caution">
    <text evidence="1">The sequence shown here is derived from an EMBL/GenBank/DDBJ whole genome shotgun (WGS) entry which is preliminary data.</text>
</comment>
<protein>
    <submittedName>
        <fullName evidence="1">Uncharacterized protein</fullName>
    </submittedName>
</protein>
<dbReference type="EMBL" id="JBEAFC010000008">
    <property type="protein sequence ID" value="KAL1544703.1"/>
    <property type="molecule type" value="Genomic_DNA"/>
</dbReference>
<accession>A0ABD1GNR9</accession>